<accession>A0A024FZ81</accession>
<dbReference type="CDD" id="cd24142">
    <property type="entry name" value="ACL4-like"/>
    <property type="match status" value="1"/>
</dbReference>
<dbReference type="GO" id="GO:0051301">
    <property type="term" value="P:cell division"/>
    <property type="evidence" value="ECO:0007669"/>
    <property type="project" value="TreeGrafter"/>
</dbReference>
<evidence type="ECO:0000256" key="1">
    <source>
        <dbReference type="ARBA" id="ARBA00022803"/>
    </source>
</evidence>
<organism evidence="4 5">
    <name type="scientific">Albugo candida</name>
    <dbReference type="NCBI Taxonomy" id="65357"/>
    <lineage>
        <taxon>Eukaryota</taxon>
        <taxon>Sar</taxon>
        <taxon>Stramenopiles</taxon>
        <taxon>Oomycota</taxon>
        <taxon>Peronosporomycetes</taxon>
        <taxon>Albuginales</taxon>
        <taxon>Albuginaceae</taxon>
        <taxon>Albugo</taxon>
    </lineage>
</organism>
<dbReference type="InterPro" id="IPR019734">
    <property type="entry name" value="TPR_rpt"/>
</dbReference>
<dbReference type="AlphaFoldDB" id="A0A024FZ81"/>
<evidence type="ECO:0000256" key="3">
    <source>
        <dbReference type="SAM" id="Coils"/>
    </source>
</evidence>
<dbReference type="SUPFAM" id="SSF48452">
    <property type="entry name" value="TPR-like"/>
    <property type="match status" value="1"/>
</dbReference>
<dbReference type="InterPro" id="IPR011990">
    <property type="entry name" value="TPR-like_helical_dom_sf"/>
</dbReference>
<sequence length="323" mass="36969">MGPTKNYAAKELVAKGEELIDQCQPEVAIRFFEKALLLEPNNTKILDTISELATEIHDSERALQACENSIKIAPADNPTKWLNAAQMVYGEKAQEYTEQGIHFLKQELEAINSNIDDVFTTKKQICAAYCALGELYMTDLCDSEDAERKCEEAFKSALQYDVGLPEPTQALANLRLTQQRTQEAIGWLEKTYRRIMELQDDNLMPDSVFRIVTGKLLIEVDMYEQACDIMEDVVNEDDEDAEVWFLLATCHQKLGECEEALDCFNKCRTLLKKLKRQSKHEFHLQEQLDDVEKKLTLLKKTAEKQANELELVIEADSDQEMND</sequence>
<name>A0A024FZ81_9STRA</name>
<dbReference type="SMART" id="SM00028">
    <property type="entry name" value="TPR"/>
    <property type="match status" value="3"/>
</dbReference>
<keyword evidence="5" id="KW-1185">Reference proteome</keyword>
<dbReference type="PROSITE" id="PS50005">
    <property type="entry name" value="TPR"/>
    <property type="match status" value="1"/>
</dbReference>
<keyword evidence="3" id="KW-0175">Coiled coil</keyword>
<proteinExistence type="predicted"/>
<dbReference type="OrthoDB" id="1914839at2759"/>
<dbReference type="PANTHER" id="PTHR12558">
    <property type="entry name" value="CELL DIVISION CYCLE 16,23,27"/>
    <property type="match status" value="1"/>
</dbReference>
<evidence type="ECO:0000313" key="5">
    <source>
        <dbReference type="Proteomes" id="UP000053237"/>
    </source>
</evidence>
<dbReference type="InParanoid" id="A0A024FZ81"/>
<dbReference type="Gene3D" id="1.25.40.10">
    <property type="entry name" value="Tetratricopeptide repeat domain"/>
    <property type="match status" value="2"/>
</dbReference>
<dbReference type="PANTHER" id="PTHR12558:SF50">
    <property type="entry name" value="ASSEMBLY CHAPERONE OF RPL4-RELATED"/>
    <property type="match status" value="1"/>
</dbReference>
<dbReference type="EMBL" id="CAIX01000003">
    <property type="protein sequence ID" value="CCI39732.1"/>
    <property type="molecule type" value="Genomic_DNA"/>
</dbReference>
<gene>
    <name evidence="4" type="ORF">BN9_005150</name>
</gene>
<evidence type="ECO:0008006" key="6">
    <source>
        <dbReference type="Google" id="ProtNLM"/>
    </source>
</evidence>
<dbReference type="Pfam" id="PF13181">
    <property type="entry name" value="TPR_8"/>
    <property type="match status" value="1"/>
</dbReference>
<feature type="coiled-coil region" evidence="3">
    <location>
        <begin position="288"/>
        <end position="319"/>
    </location>
</feature>
<evidence type="ECO:0000256" key="2">
    <source>
        <dbReference type="PROSITE-ProRule" id="PRU00339"/>
    </source>
</evidence>
<comment type="caution">
    <text evidence="4">The sequence shown here is derived from an EMBL/GenBank/DDBJ whole genome shotgun (WGS) entry which is preliminary data.</text>
</comment>
<feature type="repeat" description="TPR" evidence="2">
    <location>
        <begin position="9"/>
        <end position="42"/>
    </location>
</feature>
<protein>
    <recommendedName>
        <fullName evidence="6">Tetratricopeptide SHNi-TPR domain-containing protein</fullName>
    </recommendedName>
</protein>
<keyword evidence="1 2" id="KW-0802">TPR repeat</keyword>
<dbReference type="STRING" id="65357.A0A024FZ81"/>
<reference evidence="4 5" key="1">
    <citation type="submission" date="2012-05" db="EMBL/GenBank/DDBJ databases">
        <title>Recombination and specialization in a pathogen metapopulation.</title>
        <authorList>
            <person name="Gardiner A."/>
            <person name="Kemen E."/>
            <person name="Schultz-Larsen T."/>
            <person name="MacLean D."/>
            <person name="Van Oosterhout C."/>
            <person name="Jones J.D.G."/>
        </authorList>
    </citation>
    <scope>NUCLEOTIDE SEQUENCE [LARGE SCALE GENOMIC DNA]</scope>
    <source>
        <strain evidence="4 5">Ac Nc2</strain>
    </source>
</reference>
<evidence type="ECO:0000313" key="4">
    <source>
        <dbReference type="EMBL" id="CCI39732.1"/>
    </source>
</evidence>
<dbReference type="Proteomes" id="UP000053237">
    <property type="component" value="Unassembled WGS sequence"/>
</dbReference>